<gene>
    <name evidence="1" type="ORF">SETIT_3G328500v2</name>
</gene>
<reference evidence="1" key="2">
    <citation type="submission" date="2015-07" db="EMBL/GenBank/DDBJ databases">
        <authorList>
            <person name="Noorani M."/>
        </authorList>
    </citation>
    <scope>NUCLEOTIDE SEQUENCE</scope>
    <source>
        <strain evidence="1">Yugu1</strain>
    </source>
</reference>
<protein>
    <submittedName>
        <fullName evidence="1">Uncharacterized protein</fullName>
    </submittedName>
</protein>
<sequence>MPNCYTSRSSSTAYVRTEDIRYIGTVARPWPRAPSAWLQVAQARLTKGE</sequence>
<dbReference type="AlphaFoldDB" id="A0A368QLB4"/>
<dbReference type="EMBL" id="CM003530">
    <property type="protein sequence ID" value="RCV18757.1"/>
    <property type="molecule type" value="Genomic_DNA"/>
</dbReference>
<accession>A0A368QLB4</accession>
<organism evidence="1">
    <name type="scientific">Setaria italica</name>
    <name type="common">Foxtail millet</name>
    <name type="synonym">Panicum italicum</name>
    <dbReference type="NCBI Taxonomy" id="4555"/>
    <lineage>
        <taxon>Eukaryota</taxon>
        <taxon>Viridiplantae</taxon>
        <taxon>Streptophyta</taxon>
        <taxon>Embryophyta</taxon>
        <taxon>Tracheophyta</taxon>
        <taxon>Spermatophyta</taxon>
        <taxon>Magnoliopsida</taxon>
        <taxon>Liliopsida</taxon>
        <taxon>Poales</taxon>
        <taxon>Poaceae</taxon>
        <taxon>PACMAD clade</taxon>
        <taxon>Panicoideae</taxon>
        <taxon>Panicodae</taxon>
        <taxon>Paniceae</taxon>
        <taxon>Cenchrinae</taxon>
        <taxon>Setaria</taxon>
    </lineage>
</organism>
<evidence type="ECO:0000313" key="1">
    <source>
        <dbReference type="EMBL" id="RCV18757.1"/>
    </source>
</evidence>
<proteinExistence type="predicted"/>
<reference evidence="1" key="1">
    <citation type="journal article" date="2012" name="Nat. Biotechnol.">
        <title>Reference genome sequence of the model plant Setaria.</title>
        <authorList>
            <person name="Bennetzen J.L."/>
            <person name="Schmutz J."/>
            <person name="Wang H."/>
            <person name="Percifield R."/>
            <person name="Hawkins J."/>
            <person name="Pontaroli A.C."/>
            <person name="Estep M."/>
            <person name="Feng L."/>
            <person name="Vaughn J.N."/>
            <person name="Grimwood J."/>
            <person name="Jenkins J."/>
            <person name="Barry K."/>
            <person name="Lindquist E."/>
            <person name="Hellsten U."/>
            <person name="Deshpande S."/>
            <person name="Wang X."/>
            <person name="Wu X."/>
            <person name="Mitros T."/>
            <person name="Triplett J."/>
            <person name="Yang X."/>
            <person name="Ye C.Y."/>
            <person name="Mauro-Herrera M."/>
            <person name="Wang L."/>
            <person name="Li P."/>
            <person name="Sharma M."/>
            <person name="Sharma R."/>
            <person name="Ronald P.C."/>
            <person name="Panaud O."/>
            <person name="Kellogg E.A."/>
            <person name="Brutnell T.P."/>
            <person name="Doust A.N."/>
            <person name="Tuskan G.A."/>
            <person name="Rokhsar D."/>
            <person name="Devos K.M."/>
        </authorList>
    </citation>
    <scope>NUCLEOTIDE SEQUENCE [LARGE SCALE GENOMIC DNA]</scope>
    <source>
        <strain evidence="1">Yugu1</strain>
    </source>
</reference>
<name>A0A368QLB4_SETIT</name>